<keyword evidence="3" id="KW-1185">Reference proteome</keyword>
<dbReference type="PANTHER" id="PTHR40396">
    <property type="entry name" value="ATPASE-LIKE PROTEIN"/>
    <property type="match status" value="1"/>
</dbReference>
<dbReference type="Pfam" id="PF13304">
    <property type="entry name" value="AAA_21"/>
    <property type="match status" value="1"/>
</dbReference>
<gene>
    <name evidence="2" type="ORF">SAMN05216544_2214</name>
</gene>
<feature type="domain" description="ATPase AAA-type core" evidence="1">
    <location>
        <begin position="47"/>
        <end position="389"/>
    </location>
</feature>
<dbReference type="InterPro" id="IPR003959">
    <property type="entry name" value="ATPase_AAA_core"/>
</dbReference>
<dbReference type="PANTHER" id="PTHR40396:SF1">
    <property type="entry name" value="ATPASE AAA-TYPE CORE DOMAIN-CONTAINING PROTEIN"/>
    <property type="match status" value="1"/>
</dbReference>
<dbReference type="AlphaFoldDB" id="A0A1G9ZR32"/>
<dbReference type="InterPro" id="IPR027417">
    <property type="entry name" value="P-loop_NTPase"/>
</dbReference>
<dbReference type="Proteomes" id="UP000187651">
    <property type="component" value="Unassembled WGS sequence"/>
</dbReference>
<dbReference type="EMBL" id="FNHZ01000009">
    <property type="protein sequence ID" value="SDN23545.1"/>
    <property type="molecule type" value="Genomic_DNA"/>
</dbReference>
<proteinExistence type="predicted"/>
<evidence type="ECO:0000313" key="2">
    <source>
        <dbReference type="EMBL" id="SDN23545.1"/>
    </source>
</evidence>
<dbReference type="SUPFAM" id="SSF52540">
    <property type="entry name" value="P-loop containing nucleoside triphosphate hydrolases"/>
    <property type="match status" value="1"/>
</dbReference>
<organism evidence="2 3">
    <name type="scientific">Lachnospira pectinoschiza</name>
    <dbReference type="NCBI Taxonomy" id="28052"/>
    <lineage>
        <taxon>Bacteria</taxon>
        <taxon>Bacillati</taxon>
        <taxon>Bacillota</taxon>
        <taxon>Clostridia</taxon>
        <taxon>Lachnospirales</taxon>
        <taxon>Lachnospiraceae</taxon>
        <taxon>Lachnospira</taxon>
    </lineage>
</organism>
<evidence type="ECO:0000259" key="1">
    <source>
        <dbReference type="Pfam" id="PF13304"/>
    </source>
</evidence>
<reference evidence="3" key="1">
    <citation type="submission" date="2016-10" db="EMBL/GenBank/DDBJ databases">
        <authorList>
            <person name="Varghese N."/>
            <person name="Submissions S."/>
        </authorList>
    </citation>
    <scope>NUCLEOTIDE SEQUENCE [LARGE SCALE GENOMIC DNA]</scope>
    <source>
        <strain evidence="3">M83</strain>
    </source>
</reference>
<protein>
    <recommendedName>
        <fullName evidence="1">ATPase AAA-type core domain-containing protein</fullName>
    </recommendedName>
</protein>
<dbReference type="Gene3D" id="3.40.50.300">
    <property type="entry name" value="P-loop containing nucleotide triphosphate hydrolases"/>
    <property type="match status" value="1"/>
</dbReference>
<evidence type="ECO:0000313" key="3">
    <source>
        <dbReference type="Proteomes" id="UP000187651"/>
    </source>
</evidence>
<name>A0A1G9ZR32_9FIRM</name>
<dbReference type="GO" id="GO:0016887">
    <property type="term" value="F:ATP hydrolysis activity"/>
    <property type="evidence" value="ECO:0007669"/>
    <property type="project" value="InterPro"/>
</dbReference>
<dbReference type="OrthoDB" id="9809324at2"/>
<sequence length="450" mass="52626">MLVRISVENFKSFDSREELSMISSSKIREKKEHKVKIKQTSLLRNSVIYGANASGKSNIIRAFALIKATLNGGIPMDAMNHYCRNKKENENRESVFELQFTIDNKFYAYGFSCILSKRIITEEWLFELLQNGVAKELFTRDNNAKVHLGDTVKPSINEENRFKVYADDFAGHDYELFISEMNRGKKYEDNSKLIFFKDVFDWMNRNIIILTPEIGISNSEIFYNKKSLDELSNLIRTFDTGITEVLTKNITMDELNKIIPVELFKDVVNHLQKQIQNSDTNKVQASWRFNDSFISVRKIGNEEPEIRTLVLKHGNSDFDYGEESDGTKRLFDLVDILISHGDDVIFVIDELERSLHPKLTERFLELFMESHANEKVQLLFTTHEDTIMSQSLFRRDEIWFVERDNNNASKIYSLDRFKQRYDKVLSKAYLEGRYGAIPVFKKFTFSQEEK</sequence>
<dbReference type="GO" id="GO:0005524">
    <property type="term" value="F:ATP binding"/>
    <property type="evidence" value="ECO:0007669"/>
    <property type="project" value="InterPro"/>
</dbReference>
<accession>A0A1G9ZR32</accession>
<dbReference type="RefSeq" id="WP_074522184.1">
    <property type="nucleotide sequence ID" value="NZ_FNHZ01000009.1"/>
</dbReference>